<dbReference type="InterPro" id="IPR025110">
    <property type="entry name" value="AMP-bd_C"/>
</dbReference>
<evidence type="ECO:0000256" key="4">
    <source>
        <dbReference type="ARBA" id="ARBA00019043"/>
    </source>
</evidence>
<keyword evidence="11" id="KW-0599">Photoprotein</keyword>
<dbReference type="InterPro" id="IPR000873">
    <property type="entry name" value="AMP-dep_synth/lig_dom"/>
</dbReference>
<dbReference type="FunFam" id="3.30.300.30:FF:000007">
    <property type="entry name" value="4-coumarate--CoA ligase 2"/>
    <property type="match status" value="1"/>
</dbReference>
<dbReference type="CDD" id="cd05911">
    <property type="entry name" value="Firefly_Luc_like"/>
    <property type="match status" value="1"/>
</dbReference>
<reference evidence="15" key="2">
    <citation type="submission" date="2014-07" db="EMBL/GenBank/DDBJ databases">
        <authorList>
            <person name="Hull J."/>
        </authorList>
    </citation>
    <scope>NUCLEOTIDE SEQUENCE</scope>
</reference>
<evidence type="ECO:0000256" key="11">
    <source>
        <dbReference type="ARBA" id="ARBA00023262"/>
    </source>
</evidence>
<dbReference type="AlphaFoldDB" id="A0A0A9Y1R7"/>
<dbReference type="GO" id="GO:0004497">
    <property type="term" value="F:monooxygenase activity"/>
    <property type="evidence" value="ECO:0007669"/>
    <property type="project" value="UniProtKB-KW"/>
</dbReference>
<proteinExistence type="inferred from homology"/>
<feature type="domain" description="AMP-dependent synthetase/ligase" evidence="13">
    <location>
        <begin position="82"/>
        <end position="450"/>
    </location>
</feature>
<dbReference type="Gene3D" id="3.30.300.30">
    <property type="match status" value="1"/>
</dbReference>
<dbReference type="GO" id="GO:0046949">
    <property type="term" value="P:fatty-acyl-CoA biosynthetic process"/>
    <property type="evidence" value="ECO:0007669"/>
    <property type="project" value="TreeGrafter"/>
</dbReference>
<evidence type="ECO:0000256" key="2">
    <source>
        <dbReference type="ARBA" id="ARBA00006432"/>
    </source>
</evidence>
<evidence type="ECO:0000256" key="8">
    <source>
        <dbReference type="ARBA" id="ARBA00023033"/>
    </source>
</evidence>
<dbReference type="EC" id="1.13.12.7" evidence="3"/>
<comment type="subcellular location">
    <subcellularLocation>
        <location evidence="1">Peroxisome</location>
    </subcellularLocation>
</comment>
<evidence type="ECO:0000256" key="12">
    <source>
        <dbReference type="ARBA" id="ARBA00048497"/>
    </source>
</evidence>
<keyword evidence="7" id="KW-0560">Oxidoreductase</keyword>
<keyword evidence="10" id="KW-0455">Luminescence</keyword>
<dbReference type="FunFam" id="3.40.50.12780:FF:000003">
    <property type="entry name" value="Long-chain-fatty-acid--CoA ligase FadD"/>
    <property type="match status" value="1"/>
</dbReference>
<dbReference type="GO" id="GO:0005524">
    <property type="term" value="F:ATP binding"/>
    <property type="evidence" value="ECO:0007669"/>
    <property type="project" value="UniProtKB-KW"/>
</dbReference>
<evidence type="ECO:0000259" key="14">
    <source>
        <dbReference type="Pfam" id="PF13193"/>
    </source>
</evidence>
<comment type="catalytic activity">
    <reaction evidence="12">
        <text>firefly D-luciferin + ATP + O2 = firefly oxyluciferin + hnu + AMP + CO2 + diphosphate</text>
        <dbReference type="Rhea" id="RHEA:10732"/>
        <dbReference type="ChEBI" id="CHEBI:15379"/>
        <dbReference type="ChEBI" id="CHEBI:16526"/>
        <dbReference type="ChEBI" id="CHEBI:16792"/>
        <dbReference type="ChEBI" id="CHEBI:30212"/>
        <dbReference type="ChEBI" id="CHEBI:30616"/>
        <dbReference type="ChEBI" id="CHEBI:33019"/>
        <dbReference type="ChEBI" id="CHEBI:58038"/>
        <dbReference type="ChEBI" id="CHEBI:456215"/>
        <dbReference type="EC" id="1.13.12.7"/>
    </reaction>
</comment>
<dbReference type="GO" id="GO:0005777">
    <property type="term" value="C:peroxisome"/>
    <property type="evidence" value="ECO:0007669"/>
    <property type="project" value="UniProtKB-SubCell"/>
</dbReference>
<evidence type="ECO:0000256" key="5">
    <source>
        <dbReference type="ARBA" id="ARBA00022741"/>
    </source>
</evidence>
<evidence type="ECO:0000313" key="15">
    <source>
        <dbReference type="EMBL" id="JAG27002.1"/>
    </source>
</evidence>
<comment type="similarity">
    <text evidence="2">Belongs to the ATP-dependent AMP-binding enzyme family.</text>
</comment>
<dbReference type="PANTHER" id="PTHR24096">
    <property type="entry name" value="LONG-CHAIN-FATTY-ACID--COA LIGASE"/>
    <property type="match status" value="1"/>
</dbReference>
<accession>A0A0A9Y1R7</accession>
<dbReference type="PROSITE" id="PS00455">
    <property type="entry name" value="AMP_BINDING"/>
    <property type="match status" value="1"/>
</dbReference>
<dbReference type="InterPro" id="IPR020845">
    <property type="entry name" value="AMP-binding_CS"/>
</dbReference>
<evidence type="ECO:0000256" key="6">
    <source>
        <dbReference type="ARBA" id="ARBA00022840"/>
    </source>
</evidence>
<reference evidence="15" key="1">
    <citation type="journal article" date="2014" name="PLoS ONE">
        <title>Transcriptome-Based Identification of ABC Transporters in the Western Tarnished Plant Bug Lygus hesperus.</title>
        <authorList>
            <person name="Hull J.J."/>
            <person name="Chaney K."/>
            <person name="Geib S.M."/>
            <person name="Fabrick J.A."/>
            <person name="Brent C.S."/>
            <person name="Walsh D."/>
            <person name="Lavine L.C."/>
        </authorList>
    </citation>
    <scope>NUCLEOTIDE SEQUENCE</scope>
</reference>
<protein>
    <recommendedName>
        <fullName evidence="4">Luciferin 4-monooxygenase</fullName>
        <ecNumber evidence="3">1.13.12.7</ecNumber>
    </recommendedName>
</protein>
<dbReference type="InterPro" id="IPR045851">
    <property type="entry name" value="AMP-bd_C_sf"/>
</dbReference>
<evidence type="ECO:0000256" key="7">
    <source>
        <dbReference type="ARBA" id="ARBA00023002"/>
    </source>
</evidence>
<dbReference type="GO" id="GO:0008218">
    <property type="term" value="P:bioluminescence"/>
    <property type="evidence" value="ECO:0007669"/>
    <property type="project" value="UniProtKB-KW"/>
</dbReference>
<name>A0A0A9Y1R7_LYGHE</name>
<dbReference type="Pfam" id="PF00501">
    <property type="entry name" value="AMP-binding"/>
    <property type="match status" value="1"/>
</dbReference>
<dbReference type="SUPFAM" id="SSF56801">
    <property type="entry name" value="Acetyl-CoA synthetase-like"/>
    <property type="match status" value="1"/>
</dbReference>
<sequence>MFATRTLFKDCWRGARRPDAGRRLSSSRQHLQARVLARILRRPPSSTFTRAASTQDGSNIIRGLFPDEPVPAVTFHEYLWSRSHKWADATAVTCGVSGRKVTYKDLKSRCTAFGGALRRDLGLKTDDRMAVLLPNCAEFIVASLGAMEAGVIPSPMNPMYTPDEVAHQLKDSGASAAVTLVQFLPTIMKAAKLAGMERLKIVVLQKGEDPLPASVFTMTDLLAAGDPSAVNDVKRTPDDIAMLPYSSGTTGRAKGVMLTNRNITANLQALDKKKDHIERTENWTEVIPLILPLFHIYGFAIAGLTLYTGGEIISLPKFEEETFLKSLEKATILYVAPPLVIYLGASPRVTSATVKTLKSVVSGAAPCASSDILRVAKKMPQALYKQGYGLTETSPLVCSTPNDVENHSSVGPPALNTYVKVVDVESGKALGPDQPGEIVVKGPQVMKGYWKNQKATDEVLKDGWFYTGDIGYYDSDGYFYITDRLKELIKVKGFQVAPAELEGILRSHPDVMDAGVIGAPDPINGEKPVAFVALKPGTRKDPEFLKTFLQEKVAKFKRVNDFIFVDSIPKSAAGKILRKELRRIVNERQS</sequence>
<dbReference type="EMBL" id="GBHO01016602">
    <property type="protein sequence ID" value="JAG27002.1"/>
    <property type="molecule type" value="Transcribed_RNA"/>
</dbReference>
<dbReference type="Gene3D" id="3.40.50.12780">
    <property type="entry name" value="N-terminal domain of ligase-like"/>
    <property type="match status" value="1"/>
</dbReference>
<organism evidence="15">
    <name type="scientific">Lygus hesperus</name>
    <name type="common">Western plant bug</name>
    <dbReference type="NCBI Taxonomy" id="30085"/>
    <lineage>
        <taxon>Eukaryota</taxon>
        <taxon>Metazoa</taxon>
        <taxon>Ecdysozoa</taxon>
        <taxon>Arthropoda</taxon>
        <taxon>Hexapoda</taxon>
        <taxon>Insecta</taxon>
        <taxon>Pterygota</taxon>
        <taxon>Neoptera</taxon>
        <taxon>Paraneoptera</taxon>
        <taxon>Hemiptera</taxon>
        <taxon>Heteroptera</taxon>
        <taxon>Panheteroptera</taxon>
        <taxon>Cimicomorpha</taxon>
        <taxon>Miridae</taxon>
        <taxon>Mirini</taxon>
        <taxon>Lygus</taxon>
    </lineage>
</organism>
<gene>
    <name evidence="15" type="primary">4CL2</name>
    <name evidence="15" type="ORF">CM83_51383</name>
</gene>
<dbReference type="GO" id="GO:0004467">
    <property type="term" value="F:long-chain fatty acid-CoA ligase activity"/>
    <property type="evidence" value="ECO:0007669"/>
    <property type="project" value="TreeGrafter"/>
</dbReference>
<keyword evidence="9" id="KW-0576">Peroxisome</keyword>
<evidence type="ECO:0000256" key="9">
    <source>
        <dbReference type="ARBA" id="ARBA00023140"/>
    </source>
</evidence>
<keyword evidence="8" id="KW-0503">Monooxygenase</keyword>
<dbReference type="PANTHER" id="PTHR24096:SF422">
    <property type="entry name" value="BCDNA.GH02901"/>
    <property type="match status" value="1"/>
</dbReference>
<keyword evidence="6" id="KW-0067">ATP-binding</keyword>
<feature type="domain" description="AMP-binding enzyme C-terminal" evidence="14">
    <location>
        <begin position="500"/>
        <end position="575"/>
    </location>
</feature>
<keyword evidence="15" id="KW-0436">Ligase</keyword>
<evidence type="ECO:0000259" key="13">
    <source>
        <dbReference type="Pfam" id="PF00501"/>
    </source>
</evidence>
<dbReference type="InterPro" id="IPR042099">
    <property type="entry name" value="ANL_N_sf"/>
</dbReference>
<dbReference type="Pfam" id="PF13193">
    <property type="entry name" value="AMP-binding_C"/>
    <property type="match status" value="1"/>
</dbReference>
<evidence type="ECO:0000256" key="3">
    <source>
        <dbReference type="ARBA" id="ARBA00012532"/>
    </source>
</evidence>
<keyword evidence="5" id="KW-0547">Nucleotide-binding</keyword>
<evidence type="ECO:0000256" key="10">
    <source>
        <dbReference type="ARBA" id="ARBA00023223"/>
    </source>
</evidence>
<evidence type="ECO:0000256" key="1">
    <source>
        <dbReference type="ARBA" id="ARBA00004275"/>
    </source>
</evidence>